<dbReference type="AlphaFoldDB" id="A0A7S2U1K5"/>
<sequence length="298" mass="34021">MESSLEEMINDIRPIDADVDPEVELPSDYFPRFRFDPNESWSTMVWRTYYHQMLMPCACIYDIGLLSAREFRQMGDSLDVHFLTVQLKDTQNQRCNFWASCDNFTTKVLPGYPESGNVDPEQATGTEETAGCPRRLCFGIVHVVPRAVVHYTHLFILLIFGNINVIVVNTALILGLVVVRVIIVLFHALRFVTLCLCCAPCSIFDAVIGSYIGWRRDRRERIRVKKEARDLAERRRRLQPDSIKKILDRDISFLHMLDESVTIAIGMDKSAGSGLTPRNKILEEPTMTGEVHSINNVV</sequence>
<organism evidence="2">
    <name type="scientific">Lotharella oceanica</name>
    <dbReference type="NCBI Taxonomy" id="641309"/>
    <lineage>
        <taxon>Eukaryota</taxon>
        <taxon>Sar</taxon>
        <taxon>Rhizaria</taxon>
        <taxon>Cercozoa</taxon>
        <taxon>Chlorarachniophyceae</taxon>
        <taxon>Lotharella</taxon>
    </lineage>
</organism>
<gene>
    <name evidence="2" type="ORF">LSP00402_LOCUS18904</name>
</gene>
<keyword evidence="1" id="KW-1133">Transmembrane helix</keyword>
<keyword evidence="1" id="KW-0812">Transmembrane</keyword>
<accession>A0A7S2U1K5</accession>
<protein>
    <submittedName>
        <fullName evidence="2">Uncharacterized protein</fullName>
    </submittedName>
</protein>
<feature type="transmembrane region" description="Helical" evidence="1">
    <location>
        <begin position="154"/>
        <end position="185"/>
    </location>
</feature>
<evidence type="ECO:0000313" key="2">
    <source>
        <dbReference type="EMBL" id="CAD9774909.1"/>
    </source>
</evidence>
<reference evidence="2" key="1">
    <citation type="submission" date="2021-01" db="EMBL/GenBank/DDBJ databases">
        <authorList>
            <person name="Corre E."/>
            <person name="Pelletier E."/>
            <person name="Niang G."/>
            <person name="Scheremetjew M."/>
            <person name="Finn R."/>
            <person name="Kale V."/>
            <person name="Holt S."/>
            <person name="Cochrane G."/>
            <person name="Meng A."/>
            <person name="Brown T."/>
            <person name="Cohen L."/>
        </authorList>
    </citation>
    <scope>NUCLEOTIDE SEQUENCE</scope>
    <source>
        <strain evidence="2">CCMP622</strain>
    </source>
</reference>
<keyword evidence="1" id="KW-0472">Membrane</keyword>
<evidence type="ECO:0000256" key="1">
    <source>
        <dbReference type="SAM" id="Phobius"/>
    </source>
</evidence>
<feature type="transmembrane region" description="Helical" evidence="1">
    <location>
        <begin position="191"/>
        <end position="214"/>
    </location>
</feature>
<proteinExistence type="predicted"/>
<name>A0A7S2U1K5_9EUKA</name>
<dbReference type="EMBL" id="HBHP01030701">
    <property type="protein sequence ID" value="CAD9774909.1"/>
    <property type="molecule type" value="Transcribed_RNA"/>
</dbReference>